<dbReference type="Proteomes" id="UP000321570">
    <property type="component" value="Unassembled WGS sequence"/>
</dbReference>
<dbReference type="AlphaFoldDB" id="A0A564XYL0"/>
<accession>A0A564XYL0</accession>
<sequence>HTLGFKCQTTEAAEALWKWAIDRQCFFTLNKSTEAKKSKANGRLFRKRRLYSFTGRCQKEMLQMTSSMPNI</sequence>
<evidence type="ECO:0000313" key="1">
    <source>
        <dbReference type="EMBL" id="VUZ40070.1"/>
    </source>
</evidence>
<organism evidence="1 2">
    <name type="scientific">Hymenolepis diminuta</name>
    <name type="common">Rat tapeworm</name>
    <dbReference type="NCBI Taxonomy" id="6216"/>
    <lineage>
        <taxon>Eukaryota</taxon>
        <taxon>Metazoa</taxon>
        <taxon>Spiralia</taxon>
        <taxon>Lophotrochozoa</taxon>
        <taxon>Platyhelminthes</taxon>
        <taxon>Cestoda</taxon>
        <taxon>Eucestoda</taxon>
        <taxon>Cyclophyllidea</taxon>
        <taxon>Hymenolepididae</taxon>
        <taxon>Hymenolepis</taxon>
    </lineage>
</organism>
<proteinExistence type="predicted"/>
<name>A0A564XYL0_HYMDI</name>
<evidence type="ECO:0000313" key="2">
    <source>
        <dbReference type="Proteomes" id="UP000321570"/>
    </source>
</evidence>
<evidence type="ECO:0008006" key="3">
    <source>
        <dbReference type="Google" id="ProtNLM"/>
    </source>
</evidence>
<keyword evidence="2" id="KW-1185">Reference proteome</keyword>
<protein>
    <recommendedName>
        <fullName evidence="3">FERM domain-containing protein</fullName>
    </recommendedName>
</protein>
<feature type="non-terminal residue" evidence="1">
    <location>
        <position position="71"/>
    </location>
</feature>
<gene>
    <name evidence="1" type="ORF">WMSIL1_LOCUS1197</name>
</gene>
<feature type="non-terminal residue" evidence="1">
    <location>
        <position position="1"/>
    </location>
</feature>
<dbReference type="EMBL" id="CABIJS010000027">
    <property type="protein sequence ID" value="VUZ40070.1"/>
    <property type="molecule type" value="Genomic_DNA"/>
</dbReference>
<reference evidence="1 2" key="1">
    <citation type="submission" date="2019-07" db="EMBL/GenBank/DDBJ databases">
        <authorList>
            <person name="Jastrzebski P J."/>
            <person name="Paukszto L."/>
            <person name="Jastrzebski P J."/>
        </authorList>
    </citation>
    <scope>NUCLEOTIDE SEQUENCE [LARGE SCALE GENOMIC DNA]</scope>
    <source>
        <strain evidence="1 2">WMS-il1</strain>
    </source>
</reference>